<dbReference type="InterPro" id="IPR000847">
    <property type="entry name" value="LysR_HTH_N"/>
</dbReference>
<evidence type="ECO:0000256" key="2">
    <source>
        <dbReference type="ARBA" id="ARBA00023015"/>
    </source>
</evidence>
<dbReference type="InterPro" id="IPR005119">
    <property type="entry name" value="LysR_subst-bd"/>
</dbReference>
<evidence type="ECO:0000313" key="7">
    <source>
        <dbReference type="Proteomes" id="UP001216674"/>
    </source>
</evidence>
<dbReference type="InterPro" id="IPR050950">
    <property type="entry name" value="HTH-type_LysR_regulators"/>
</dbReference>
<comment type="caution">
    <text evidence="6">The sequence shown here is derived from an EMBL/GenBank/DDBJ whole genome shotgun (WGS) entry which is preliminary data.</text>
</comment>
<organism evidence="6 7">
    <name type="scientific">Cupriavidus basilensis</name>
    <dbReference type="NCBI Taxonomy" id="68895"/>
    <lineage>
        <taxon>Bacteria</taxon>
        <taxon>Pseudomonadati</taxon>
        <taxon>Pseudomonadota</taxon>
        <taxon>Betaproteobacteria</taxon>
        <taxon>Burkholderiales</taxon>
        <taxon>Burkholderiaceae</taxon>
        <taxon>Cupriavidus</taxon>
    </lineage>
</organism>
<keyword evidence="7" id="KW-1185">Reference proteome</keyword>
<keyword evidence="2" id="KW-0805">Transcription regulation</keyword>
<dbReference type="Proteomes" id="UP001216674">
    <property type="component" value="Unassembled WGS sequence"/>
</dbReference>
<keyword evidence="3" id="KW-0238">DNA-binding</keyword>
<accession>A0ABT6ANY2</accession>
<dbReference type="Pfam" id="PF00126">
    <property type="entry name" value="HTH_1"/>
    <property type="match status" value="1"/>
</dbReference>
<evidence type="ECO:0000259" key="5">
    <source>
        <dbReference type="PROSITE" id="PS50931"/>
    </source>
</evidence>
<dbReference type="PANTHER" id="PTHR30419:SF8">
    <property type="entry name" value="NITROGEN ASSIMILATION TRANSCRIPTIONAL ACTIVATOR-RELATED"/>
    <property type="match status" value="1"/>
</dbReference>
<protein>
    <submittedName>
        <fullName evidence="6">LysR family transcriptional regulator</fullName>
    </submittedName>
</protein>
<dbReference type="Pfam" id="PF03466">
    <property type="entry name" value="LysR_substrate"/>
    <property type="match status" value="1"/>
</dbReference>
<dbReference type="InterPro" id="IPR036388">
    <property type="entry name" value="WH-like_DNA-bd_sf"/>
</dbReference>
<evidence type="ECO:0000256" key="1">
    <source>
        <dbReference type="ARBA" id="ARBA00009437"/>
    </source>
</evidence>
<dbReference type="PANTHER" id="PTHR30419">
    <property type="entry name" value="HTH-TYPE TRANSCRIPTIONAL REGULATOR YBHD"/>
    <property type="match status" value="1"/>
</dbReference>
<evidence type="ECO:0000256" key="4">
    <source>
        <dbReference type="ARBA" id="ARBA00023163"/>
    </source>
</evidence>
<reference evidence="6 7" key="1">
    <citation type="submission" date="2023-03" db="EMBL/GenBank/DDBJ databases">
        <title>Draft assemblies of triclosan tolerant bacteria isolated from returned activated sludge.</title>
        <authorList>
            <person name="Van Hamelsveld S."/>
        </authorList>
    </citation>
    <scope>NUCLEOTIDE SEQUENCE [LARGE SCALE GENOMIC DNA]</scope>
    <source>
        <strain evidence="6 7">GW210010_S58</strain>
    </source>
</reference>
<feature type="domain" description="HTH lysR-type" evidence="5">
    <location>
        <begin position="18"/>
        <end position="75"/>
    </location>
</feature>
<name>A0ABT6ANY2_9BURK</name>
<dbReference type="SUPFAM" id="SSF53850">
    <property type="entry name" value="Periplasmic binding protein-like II"/>
    <property type="match status" value="1"/>
</dbReference>
<evidence type="ECO:0000256" key="3">
    <source>
        <dbReference type="ARBA" id="ARBA00023125"/>
    </source>
</evidence>
<dbReference type="PROSITE" id="PS50931">
    <property type="entry name" value="HTH_LYSR"/>
    <property type="match status" value="1"/>
</dbReference>
<sequence length="325" mass="35386">MKPEPIETAANAFAPLKISSRQIALINALAEHRNLRRAAAAMHTTQPAASLLLQQLEERLGVQLFERLPRGMEPTLYGEVLIRFAQGVMHEFGHAEAEIAELASGASGLVRIGTVMGPVPAVLTRGLLAFKAANPKVRISIEVGTSDTLLPSLIRGDFDVVLGRLPDRLSHPDLDIELFEKGEQMRVIARPDHPLARIDPLTLRDLVPMTWILHPVGSPMRLRVERALTQAGMIEPLDIVETASILATTAMMESSDMISVVPNEVAQHYARYAMVSVLPVALPVPMVNLGLLTRRSRPMSAAVRGVLGYLKEHGRDGEAGSSDPR</sequence>
<dbReference type="SUPFAM" id="SSF46785">
    <property type="entry name" value="Winged helix' DNA-binding domain"/>
    <property type="match status" value="1"/>
</dbReference>
<dbReference type="PRINTS" id="PR00039">
    <property type="entry name" value="HTHLYSR"/>
</dbReference>
<proteinExistence type="inferred from homology"/>
<gene>
    <name evidence="6" type="ORF">P3W85_15300</name>
</gene>
<dbReference type="Gene3D" id="1.10.10.10">
    <property type="entry name" value="Winged helix-like DNA-binding domain superfamily/Winged helix DNA-binding domain"/>
    <property type="match status" value="1"/>
</dbReference>
<dbReference type="Gene3D" id="3.40.190.290">
    <property type="match status" value="1"/>
</dbReference>
<dbReference type="InterPro" id="IPR036390">
    <property type="entry name" value="WH_DNA-bd_sf"/>
</dbReference>
<comment type="similarity">
    <text evidence="1">Belongs to the LysR transcriptional regulatory family.</text>
</comment>
<dbReference type="EMBL" id="JARJLM010000262">
    <property type="protein sequence ID" value="MDF3834308.1"/>
    <property type="molecule type" value="Genomic_DNA"/>
</dbReference>
<keyword evidence="4" id="KW-0804">Transcription</keyword>
<evidence type="ECO:0000313" key="6">
    <source>
        <dbReference type="EMBL" id="MDF3834308.1"/>
    </source>
</evidence>
<dbReference type="RefSeq" id="WP_276265418.1">
    <property type="nucleotide sequence ID" value="NZ_JARJLM010000262.1"/>
</dbReference>